<dbReference type="PANTHER" id="PTHR43045">
    <property type="entry name" value="SHIKIMATE TRANSPORTER"/>
    <property type="match status" value="1"/>
</dbReference>
<keyword evidence="3" id="KW-1003">Cell membrane</keyword>
<evidence type="ECO:0000313" key="11">
    <source>
        <dbReference type="EMBL" id="MTV54062.1"/>
    </source>
</evidence>
<dbReference type="PROSITE" id="PS50850">
    <property type="entry name" value="MFS"/>
    <property type="match status" value="1"/>
</dbReference>
<dbReference type="NCBIfam" id="TIGR00883">
    <property type="entry name" value="2A0106"/>
    <property type="match status" value="1"/>
</dbReference>
<dbReference type="RefSeq" id="WP_155471364.1">
    <property type="nucleotide sequence ID" value="NZ_BMKG01000007.1"/>
</dbReference>
<sequence length="423" mass="45247">MHEAQSGAVRNKPGTVLFASLIGTTIEFYDFYIYATAAVLVFPKLFFPAGDPAAATLQSLVTFAIAFLARPVGSAVFGHFGDRIGRKATLVAALLTMGLSTVFIGMLPTYAAIGVWAPLLLALCRFGQGLGLGGEWGGAVLLATENAPPGKRAWYGMFPQLGAPIGFFLSGGIFLLLSEVLTDAQFFSYGWRIPFLASALLVVVGLYIRLKIHETPDFQKVLDKGERVKVPVVTVLRDHTRVLVLGTLMAMATFVLFYLMTVFTLNWGVSALGFSRQHFLVLQLFAVLFFGLTIPVAALLADRFGRRITLIVISAAIAVFGLVLAPLFGSGSTTQVTLFLCLGLALMGMTYGPLGTILAELFPPEVRYTGASLTFNLAGILGASMAPYIAIKLASEYGLQYVGYYLSAAALVSLVALVLVRAK</sequence>
<keyword evidence="13" id="KW-1185">Reference proteome</keyword>
<reference evidence="11 12" key="3">
    <citation type="submission" date="2019-11" db="EMBL/GenBank/DDBJ databases">
        <title>Type strains purchased from KCTC, JCM and DSMZ.</title>
        <authorList>
            <person name="Lu H."/>
        </authorList>
    </citation>
    <scope>NUCLEOTIDE SEQUENCE [LARGE SCALE GENOMIC DNA]</scope>
    <source>
        <strain evidence="11 12">KCTC 52429</strain>
    </source>
</reference>
<dbReference type="Proteomes" id="UP000430634">
    <property type="component" value="Unassembled WGS sequence"/>
</dbReference>
<evidence type="ECO:0000256" key="5">
    <source>
        <dbReference type="ARBA" id="ARBA00022692"/>
    </source>
</evidence>
<dbReference type="GO" id="GO:0022857">
    <property type="term" value="F:transmembrane transporter activity"/>
    <property type="evidence" value="ECO:0007669"/>
    <property type="project" value="InterPro"/>
</dbReference>
<evidence type="ECO:0000313" key="10">
    <source>
        <dbReference type="EMBL" id="GGB99022.1"/>
    </source>
</evidence>
<keyword evidence="6 8" id="KW-1133">Transmembrane helix</keyword>
<dbReference type="InterPro" id="IPR011701">
    <property type="entry name" value="MFS"/>
</dbReference>
<feature type="transmembrane region" description="Helical" evidence="8">
    <location>
        <begin position="371"/>
        <end position="390"/>
    </location>
</feature>
<feature type="transmembrane region" description="Helical" evidence="8">
    <location>
        <begin position="308"/>
        <end position="329"/>
    </location>
</feature>
<evidence type="ECO:0000256" key="4">
    <source>
        <dbReference type="ARBA" id="ARBA00022519"/>
    </source>
</evidence>
<dbReference type="InterPro" id="IPR005829">
    <property type="entry name" value="Sugar_transporter_CS"/>
</dbReference>
<dbReference type="Pfam" id="PF07690">
    <property type="entry name" value="MFS_1"/>
    <property type="match status" value="1"/>
</dbReference>
<dbReference type="InterPro" id="IPR036259">
    <property type="entry name" value="MFS_trans_sf"/>
</dbReference>
<name>A0A6I3T0P3_9BURK</name>
<feature type="transmembrane region" description="Helical" evidence="8">
    <location>
        <begin position="55"/>
        <end position="78"/>
    </location>
</feature>
<reference evidence="10" key="1">
    <citation type="journal article" date="2014" name="Int. J. Syst. Evol. Microbiol.">
        <title>Complete genome of a new Firmicutes species belonging to the dominant human colonic microbiota ('Ruminococcus bicirculans') reveals two chromosomes and a selective capacity to utilize plant glucans.</title>
        <authorList>
            <consortium name="NISC Comparative Sequencing Program"/>
            <person name="Wegmann U."/>
            <person name="Louis P."/>
            <person name="Goesmann A."/>
            <person name="Henrissat B."/>
            <person name="Duncan S.H."/>
            <person name="Flint H.J."/>
        </authorList>
    </citation>
    <scope>NUCLEOTIDE SEQUENCE</scope>
    <source>
        <strain evidence="10">CGMCC 1.15931</strain>
    </source>
</reference>
<proteinExistence type="predicted"/>
<comment type="caution">
    <text evidence="11">The sequence shown here is derived from an EMBL/GenBank/DDBJ whole genome shotgun (WGS) entry which is preliminary data.</text>
</comment>
<dbReference type="PANTHER" id="PTHR43045:SF2">
    <property type="entry name" value="INNER MEMBRANE METABOLITE TRANSPORT PROTEIN YHJE"/>
    <property type="match status" value="1"/>
</dbReference>
<evidence type="ECO:0000313" key="12">
    <source>
        <dbReference type="Proteomes" id="UP000430634"/>
    </source>
</evidence>
<keyword evidence="7 8" id="KW-0472">Membrane</keyword>
<gene>
    <name evidence="10" type="ORF">GCM10011572_21240</name>
    <name evidence="11" type="ORF">GM672_15130</name>
</gene>
<feature type="transmembrane region" description="Helical" evidence="8">
    <location>
        <begin position="242"/>
        <end position="260"/>
    </location>
</feature>
<dbReference type="SUPFAM" id="SSF103473">
    <property type="entry name" value="MFS general substrate transporter"/>
    <property type="match status" value="1"/>
</dbReference>
<dbReference type="Gene3D" id="1.20.1250.20">
    <property type="entry name" value="MFS general substrate transporter like domains"/>
    <property type="match status" value="2"/>
</dbReference>
<organism evidence="11 12">
    <name type="scientific">Pseudoduganella buxea</name>
    <dbReference type="NCBI Taxonomy" id="1949069"/>
    <lineage>
        <taxon>Bacteria</taxon>
        <taxon>Pseudomonadati</taxon>
        <taxon>Pseudomonadota</taxon>
        <taxon>Betaproteobacteria</taxon>
        <taxon>Burkholderiales</taxon>
        <taxon>Oxalobacteraceae</taxon>
        <taxon>Telluria group</taxon>
        <taxon>Pseudoduganella</taxon>
    </lineage>
</organism>
<feature type="transmembrane region" description="Helical" evidence="8">
    <location>
        <begin position="90"/>
        <end position="113"/>
    </location>
</feature>
<evidence type="ECO:0000256" key="8">
    <source>
        <dbReference type="SAM" id="Phobius"/>
    </source>
</evidence>
<evidence type="ECO:0000256" key="6">
    <source>
        <dbReference type="ARBA" id="ARBA00022989"/>
    </source>
</evidence>
<evidence type="ECO:0000259" key="9">
    <source>
        <dbReference type="PROSITE" id="PS50850"/>
    </source>
</evidence>
<dbReference type="AlphaFoldDB" id="A0A6I3T0P3"/>
<evidence type="ECO:0000256" key="2">
    <source>
        <dbReference type="ARBA" id="ARBA00022448"/>
    </source>
</evidence>
<evidence type="ECO:0000256" key="1">
    <source>
        <dbReference type="ARBA" id="ARBA00004429"/>
    </source>
</evidence>
<feature type="transmembrane region" description="Helical" evidence="8">
    <location>
        <begin position="189"/>
        <end position="210"/>
    </location>
</feature>
<dbReference type="InterPro" id="IPR004736">
    <property type="entry name" value="MHS_symport"/>
</dbReference>
<feature type="domain" description="Major facilitator superfamily (MFS) profile" evidence="9">
    <location>
        <begin position="16"/>
        <end position="423"/>
    </location>
</feature>
<evidence type="ECO:0000256" key="3">
    <source>
        <dbReference type="ARBA" id="ARBA00022475"/>
    </source>
</evidence>
<keyword evidence="2" id="KW-0813">Transport</keyword>
<comment type="subcellular location">
    <subcellularLocation>
        <location evidence="1">Cell inner membrane</location>
        <topology evidence="1">Multi-pass membrane protein</topology>
    </subcellularLocation>
</comment>
<feature type="transmembrane region" description="Helical" evidence="8">
    <location>
        <begin position="119"/>
        <end position="142"/>
    </location>
</feature>
<evidence type="ECO:0000313" key="13">
    <source>
        <dbReference type="Proteomes" id="UP000622638"/>
    </source>
</evidence>
<feature type="transmembrane region" description="Helical" evidence="8">
    <location>
        <begin position="280"/>
        <end position="301"/>
    </location>
</feature>
<dbReference type="FunFam" id="1.20.1250.20:FF:000001">
    <property type="entry name" value="Dicarboxylate MFS transporter"/>
    <property type="match status" value="1"/>
</dbReference>
<dbReference type="InterPro" id="IPR020846">
    <property type="entry name" value="MFS_dom"/>
</dbReference>
<dbReference type="EMBL" id="BMKG01000007">
    <property type="protein sequence ID" value="GGB99022.1"/>
    <property type="molecule type" value="Genomic_DNA"/>
</dbReference>
<accession>A0A6I3T0P3</accession>
<keyword evidence="5 8" id="KW-0812">Transmembrane</keyword>
<feature type="transmembrane region" description="Helical" evidence="8">
    <location>
        <begin position="335"/>
        <end position="359"/>
    </location>
</feature>
<feature type="transmembrane region" description="Helical" evidence="8">
    <location>
        <begin position="154"/>
        <end position="177"/>
    </location>
</feature>
<dbReference type="OrthoDB" id="6766492at2"/>
<reference evidence="13" key="2">
    <citation type="journal article" date="2019" name="Int. J. Syst. Evol. Microbiol.">
        <title>The Global Catalogue of Microorganisms (GCM) 10K type strain sequencing project: providing services to taxonomists for standard genome sequencing and annotation.</title>
        <authorList>
            <consortium name="The Broad Institute Genomics Platform"/>
            <consortium name="The Broad Institute Genome Sequencing Center for Infectious Disease"/>
            <person name="Wu L."/>
            <person name="Ma J."/>
        </authorList>
    </citation>
    <scope>NUCLEOTIDE SEQUENCE [LARGE SCALE GENOMIC DNA]</scope>
    <source>
        <strain evidence="13">CGMCC 1.15931</strain>
    </source>
</reference>
<dbReference type="Proteomes" id="UP000622638">
    <property type="component" value="Unassembled WGS sequence"/>
</dbReference>
<dbReference type="CDD" id="cd17369">
    <property type="entry name" value="MFS_ShiA_like"/>
    <property type="match status" value="1"/>
</dbReference>
<evidence type="ECO:0000256" key="7">
    <source>
        <dbReference type="ARBA" id="ARBA00023136"/>
    </source>
</evidence>
<dbReference type="EMBL" id="WNKZ01000041">
    <property type="protein sequence ID" value="MTV54062.1"/>
    <property type="molecule type" value="Genomic_DNA"/>
</dbReference>
<protein>
    <submittedName>
        <fullName evidence="11">MFS transporter</fullName>
    </submittedName>
</protein>
<feature type="transmembrane region" description="Helical" evidence="8">
    <location>
        <begin position="402"/>
        <end position="420"/>
    </location>
</feature>
<dbReference type="GO" id="GO:0005886">
    <property type="term" value="C:plasma membrane"/>
    <property type="evidence" value="ECO:0007669"/>
    <property type="project" value="UniProtKB-SubCell"/>
</dbReference>
<reference evidence="10" key="4">
    <citation type="submission" date="2024-05" db="EMBL/GenBank/DDBJ databases">
        <authorList>
            <person name="Sun Q."/>
            <person name="Zhou Y."/>
        </authorList>
    </citation>
    <scope>NUCLEOTIDE SEQUENCE</scope>
    <source>
        <strain evidence="10">CGMCC 1.15931</strain>
    </source>
</reference>
<dbReference type="PROSITE" id="PS00216">
    <property type="entry name" value="SUGAR_TRANSPORT_1"/>
    <property type="match status" value="1"/>
</dbReference>
<keyword evidence="4" id="KW-0997">Cell inner membrane</keyword>